<organism evidence="2 3">
    <name type="scientific">Magallana gigas</name>
    <name type="common">Pacific oyster</name>
    <name type="synonym">Crassostrea gigas</name>
    <dbReference type="NCBI Taxonomy" id="29159"/>
    <lineage>
        <taxon>Eukaryota</taxon>
        <taxon>Metazoa</taxon>
        <taxon>Spiralia</taxon>
        <taxon>Lophotrochozoa</taxon>
        <taxon>Mollusca</taxon>
        <taxon>Bivalvia</taxon>
        <taxon>Autobranchia</taxon>
        <taxon>Pteriomorphia</taxon>
        <taxon>Ostreida</taxon>
        <taxon>Ostreoidea</taxon>
        <taxon>Ostreidae</taxon>
        <taxon>Magallana</taxon>
    </lineage>
</organism>
<protein>
    <submittedName>
        <fullName evidence="2">Uncharacterized protein</fullName>
    </submittedName>
</protein>
<feature type="compositionally biased region" description="Basic and acidic residues" evidence="1">
    <location>
        <begin position="363"/>
        <end position="385"/>
    </location>
</feature>
<dbReference type="EnsemblMetazoa" id="G17790.1">
    <property type="protein sequence ID" value="G17790.1:cds"/>
    <property type="gene ID" value="G17790"/>
</dbReference>
<evidence type="ECO:0000256" key="1">
    <source>
        <dbReference type="SAM" id="MobiDB-lite"/>
    </source>
</evidence>
<dbReference type="Proteomes" id="UP000005408">
    <property type="component" value="Unassembled WGS sequence"/>
</dbReference>
<feature type="compositionally biased region" description="Polar residues" evidence="1">
    <location>
        <begin position="386"/>
        <end position="398"/>
    </location>
</feature>
<feature type="region of interest" description="Disordered" evidence="1">
    <location>
        <begin position="225"/>
        <end position="611"/>
    </location>
</feature>
<feature type="compositionally biased region" description="Basic and acidic residues" evidence="1">
    <location>
        <begin position="551"/>
        <end position="562"/>
    </location>
</feature>
<feature type="compositionally biased region" description="Basic and acidic residues" evidence="1">
    <location>
        <begin position="478"/>
        <end position="506"/>
    </location>
</feature>
<reference evidence="2" key="1">
    <citation type="submission" date="2022-08" db="UniProtKB">
        <authorList>
            <consortium name="EnsemblMetazoa"/>
        </authorList>
    </citation>
    <scope>IDENTIFICATION</scope>
    <source>
        <strain evidence="2">05x7-T-G4-1.051#20</strain>
    </source>
</reference>
<accession>A0A8W8JC13</accession>
<evidence type="ECO:0000313" key="2">
    <source>
        <dbReference type="EnsemblMetazoa" id="G17790.1:cds"/>
    </source>
</evidence>
<feature type="compositionally biased region" description="Basic and acidic residues" evidence="1">
    <location>
        <begin position="579"/>
        <end position="604"/>
    </location>
</feature>
<keyword evidence="3" id="KW-1185">Reference proteome</keyword>
<evidence type="ECO:0000313" key="3">
    <source>
        <dbReference type="Proteomes" id="UP000005408"/>
    </source>
</evidence>
<sequence>MESVSSMKSLGAMNFYEEDCGVPAYMAVRNSVTKSELGKEHLELESNQLEDHINDIHDCQQDPDNFEVNGVCIDKEEEEEEDEGNASKVDEGGTTVCGIADVRNDEDGEITAKTGVHVQTQQTSVDVKCAKQDGGNSSKSMTKIWSDIPSNEDRDGIAKIEGVPEQAQGTTGSGVPGGVIRISNLKKGKGIAYVQNDEDGKTAAKTGVDVQTQATSDDVRLAKIDRGNSSKINEESMTKTWGDIPSNEDRNGIAKIEGVPEQTQGTTGPVCNDIPQKQQDAHINGLTSSNNTRNRKESVNAKQAGEEVEKGGRNTPKMEEDLKTMTECEDSDDVNTLKIDGATRNSKERQDGVNTSDVNSKQAGEEVEKEGGNTPKMEKDLKTRTDAVNTPEMDSTTENSKEEGQNGGNIPTMNDKQAGEEVEKEGGNTPKMEEDLKTRTECEDSDDVNTPKVNGATENSKEERQDELNSSDVNAKQAGEEVEKEGGITTKMEEDLNTRTEYDNKDAVNTPEMDSTTENRKEEGQNGGNIPTVNAKQAGEEVEKGGGNTPKMEDDFKTRTECEDSDDVNTPKVDGATENSKEERQDEMNCLDVNDKQAGEEVEKGGGITPKMEEDLKTRNACFTVFLNYDNKDAVNTPEMDSTTEDSKEEGQNGGNIPTVHHYSKQVGEEEEQGGGNTPKIDQDFKTSIDHYGECDSEQDAKNSPSCLKGTKNWRCSQRFYQKLLLGFFVLLAFAIHEANALPTKQSEYAADFRNTQKYLLCDYYRTPFFNTTSKTRCKSRCYNEAKENNCQPGFQGVCLPWVTGKGVIAGCIDTTGLHLDGKKCLLVTYVEGHNKYKAECHDEKCPNCTNANSLEERMKMCLFQNETSGDSQSIECSPENSSTRSGCVQPTCWIPGLAVVLLIVHVLASH</sequence>
<feature type="region of interest" description="Disordered" evidence="1">
    <location>
        <begin position="130"/>
        <end position="155"/>
    </location>
</feature>
<feature type="compositionally biased region" description="Basic and acidic residues" evidence="1">
    <location>
        <begin position="225"/>
        <end position="237"/>
    </location>
</feature>
<feature type="compositionally biased region" description="Basic and acidic residues" evidence="1">
    <location>
        <begin position="294"/>
        <end position="326"/>
    </location>
</feature>
<dbReference type="AlphaFoldDB" id="A0A8W8JC13"/>
<feature type="compositionally biased region" description="Polar residues" evidence="1">
    <location>
        <begin position="352"/>
        <end position="362"/>
    </location>
</feature>
<feature type="compositionally biased region" description="Polar residues" evidence="1">
    <location>
        <begin position="134"/>
        <end position="143"/>
    </location>
</feature>
<feature type="region of interest" description="Disordered" evidence="1">
    <location>
        <begin position="636"/>
        <end position="660"/>
    </location>
</feature>
<name>A0A8W8JC13_MAGGI</name>
<feature type="compositionally biased region" description="Basic and acidic residues" evidence="1">
    <location>
        <begin position="417"/>
        <end position="442"/>
    </location>
</feature>
<proteinExistence type="predicted"/>